<dbReference type="Pfam" id="PF00326">
    <property type="entry name" value="Peptidase_S9"/>
    <property type="match status" value="1"/>
</dbReference>
<sequence length="753" mass="86311">MRKYRLINPVQKHLLLLCFMVWGVANTSQAQTAKKRYSNLTEALSAQWMLSGNSGPASVNWINEGEKFSYIESDPTTQQQEIRSFDPTSDKDELVFNGNSLTFPSSSEAFNYKAFQWTKDSKFILFQSNFRPVWRNSGKSDYYFYTLANKSLKLVAKNARTAEVSPNGQMVGYEREGDMFFFNFADEKETQLTTDAQSEFYNGRFGWAYEEEFGLAQAWKWSPDSRYIAFWQSDERDVPVFQMTEFAGQHAEFTKIRYPKPGDTNPSVKIGAVDVTSGEKKWMDIDLKGGYIPRIYWTARPGHLAVVHLNRAQTHLTLYLCDVTTGKSKVIMEEKSEVWIDVNDFFAGIDDLFYFPKDVEEFYWVSDRDGWSHLYRFDLDGKLLNQVTKGEWDVTYIHNIDPKKQIVYYSSTEESPLERHLYSIRFNGKKKTKLTKVSGKHDINFSPNSEYYIDTYSNVNTPTQVELWSTKGKMVKSLENNAEVNQFIENVAYAKKELMSFTTSDGQQLDIHLIKPVDFDANKKYPMVLNIYGGPGAQSVYNSFATNGWEQYLAQNGYIIASVNNRGTGGYGKAFEKIVYKQLGKWESHDFVETAKYLASQAWVDGDNMAIRGHSYGGYMSSFTMLKHPGVFKVSLVGAPVTDWKLYDSIYAERYMGLLNDNKKGYETSAVMPAAGNLQGHMFIAHSAMDENVHLQNTMQLVKALIDKGKDADLRIYPPGAHGVAYNYPSYVLLYQQYTDYLNKHLKETSMNN</sequence>
<evidence type="ECO:0000313" key="4">
    <source>
        <dbReference type="EMBL" id="MEN7546906.1"/>
    </source>
</evidence>
<dbReference type="Gene3D" id="2.140.10.30">
    <property type="entry name" value="Dipeptidylpeptidase IV, N-terminal domain"/>
    <property type="match status" value="1"/>
</dbReference>
<dbReference type="GO" id="GO:0008236">
    <property type="term" value="F:serine-type peptidase activity"/>
    <property type="evidence" value="ECO:0007669"/>
    <property type="project" value="InterPro"/>
</dbReference>
<evidence type="ECO:0000259" key="2">
    <source>
        <dbReference type="Pfam" id="PF00326"/>
    </source>
</evidence>
<dbReference type="InterPro" id="IPR001375">
    <property type="entry name" value="Peptidase_S9_cat"/>
</dbReference>
<protein>
    <submittedName>
        <fullName evidence="4">DPP IV N-terminal domain-containing protein</fullName>
    </submittedName>
</protein>
<comment type="caution">
    <text evidence="4">The sequence shown here is derived from an EMBL/GenBank/DDBJ whole genome shotgun (WGS) entry which is preliminary data.</text>
</comment>
<dbReference type="InterPro" id="IPR050278">
    <property type="entry name" value="Serine_Prot_S9B/DPPIV"/>
</dbReference>
<dbReference type="Proteomes" id="UP001403385">
    <property type="component" value="Unassembled WGS sequence"/>
</dbReference>
<feature type="signal peptide" evidence="1">
    <location>
        <begin position="1"/>
        <end position="30"/>
    </location>
</feature>
<feature type="domain" description="Dipeptidylpeptidase IV N-terminal" evidence="3">
    <location>
        <begin position="119"/>
        <end position="463"/>
    </location>
</feature>
<organism evidence="4 5">
    <name type="scientific">Rapidithrix thailandica</name>
    <dbReference type="NCBI Taxonomy" id="413964"/>
    <lineage>
        <taxon>Bacteria</taxon>
        <taxon>Pseudomonadati</taxon>
        <taxon>Bacteroidota</taxon>
        <taxon>Cytophagia</taxon>
        <taxon>Cytophagales</taxon>
        <taxon>Flammeovirgaceae</taxon>
        <taxon>Rapidithrix</taxon>
    </lineage>
</organism>
<dbReference type="GO" id="GO:0008239">
    <property type="term" value="F:dipeptidyl-peptidase activity"/>
    <property type="evidence" value="ECO:0007669"/>
    <property type="project" value="TreeGrafter"/>
</dbReference>
<dbReference type="EMBL" id="JBDKWZ010000001">
    <property type="protein sequence ID" value="MEN7546906.1"/>
    <property type="molecule type" value="Genomic_DNA"/>
</dbReference>
<proteinExistence type="predicted"/>
<evidence type="ECO:0000259" key="3">
    <source>
        <dbReference type="Pfam" id="PF00930"/>
    </source>
</evidence>
<accession>A0AAW9S835</accession>
<reference evidence="4 5" key="1">
    <citation type="submission" date="2024-04" db="EMBL/GenBank/DDBJ databases">
        <title>Novel genus in family Flammeovirgaceae.</title>
        <authorList>
            <person name="Nguyen T.H."/>
            <person name="Vuong T.Q."/>
            <person name="Le H."/>
            <person name="Kim S.-G."/>
        </authorList>
    </citation>
    <scope>NUCLEOTIDE SEQUENCE [LARGE SCALE GENOMIC DNA]</scope>
    <source>
        <strain evidence="4 5">JCM 23209</strain>
    </source>
</reference>
<evidence type="ECO:0000313" key="5">
    <source>
        <dbReference type="Proteomes" id="UP001403385"/>
    </source>
</evidence>
<feature type="chain" id="PRO_5043454811" evidence="1">
    <location>
        <begin position="31"/>
        <end position="753"/>
    </location>
</feature>
<dbReference type="InterPro" id="IPR002469">
    <property type="entry name" value="Peptidase_S9B_N"/>
</dbReference>
<dbReference type="Pfam" id="PF00930">
    <property type="entry name" value="DPPIV_N"/>
    <property type="match status" value="1"/>
</dbReference>
<dbReference type="SUPFAM" id="SSF82171">
    <property type="entry name" value="DPP6 N-terminal domain-like"/>
    <property type="match status" value="1"/>
</dbReference>
<dbReference type="AlphaFoldDB" id="A0AAW9S835"/>
<dbReference type="RefSeq" id="WP_346819684.1">
    <property type="nucleotide sequence ID" value="NZ_JBDKWZ010000001.1"/>
</dbReference>
<dbReference type="PANTHER" id="PTHR11731:SF193">
    <property type="entry name" value="DIPEPTIDYL PEPTIDASE 9"/>
    <property type="match status" value="1"/>
</dbReference>
<keyword evidence="5" id="KW-1185">Reference proteome</keyword>
<gene>
    <name evidence="4" type="ORF">AAG747_03230</name>
</gene>
<keyword evidence="1" id="KW-0732">Signal</keyword>
<dbReference type="SUPFAM" id="SSF53474">
    <property type="entry name" value="alpha/beta-Hydrolases"/>
    <property type="match status" value="1"/>
</dbReference>
<dbReference type="PANTHER" id="PTHR11731">
    <property type="entry name" value="PROTEASE FAMILY S9B,C DIPEPTIDYL-PEPTIDASE IV-RELATED"/>
    <property type="match status" value="1"/>
</dbReference>
<evidence type="ECO:0000256" key="1">
    <source>
        <dbReference type="SAM" id="SignalP"/>
    </source>
</evidence>
<dbReference type="InterPro" id="IPR029058">
    <property type="entry name" value="AB_hydrolase_fold"/>
</dbReference>
<name>A0AAW9S835_9BACT</name>
<feature type="domain" description="Peptidase S9 prolyl oligopeptidase catalytic" evidence="2">
    <location>
        <begin position="551"/>
        <end position="748"/>
    </location>
</feature>
<dbReference type="Gene3D" id="3.40.50.1820">
    <property type="entry name" value="alpha/beta hydrolase"/>
    <property type="match status" value="1"/>
</dbReference>
<dbReference type="GO" id="GO:0006508">
    <property type="term" value="P:proteolysis"/>
    <property type="evidence" value="ECO:0007669"/>
    <property type="project" value="InterPro"/>
</dbReference>